<dbReference type="SMART" id="SM00448">
    <property type="entry name" value="REC"/>
    <property type="match status" value="1"/>
</dbReference>
<evidence type="ECO:0000256" key="3">
    <source>
        <dbReference type="ARBA" id="ARBA00023012"/>
    </source>
</evidence>
<dbReference type="PROSITE" id="PS50110">
    <property type="entry name" value="RESPONSE_REGULATORY"/>
    <property type="match status" value="1"/>
</dbReference>
<evidence type="ECO:0000256" key="8">
    <source>
        <dbReference type="PROSITE-ProRule" id="PRU00169"/>
    </source>
</evidence>
<feature type="domain" description="Response regulatory" evidence="10">
    <location>
        <begin position="2"/>
        <end position="116"/>
    </location>
</feature>
<dbReference type="CDD" id="cd17625">
    <property type="entry name" value="REC_OmpR_DrrD-like"/>
    <property type="match status" value="1"/>
</dbReference>
<evidence type="ECO:0000256" key="2">
    <source>
        <dbReference type="ARBA" id="ARBA00022553"/>
    </source>
</evidence>
<comment type="caution">
    <text evidence="12">The sequence shown here is derived from an EMBL/GenBank/DDBJ whole genome shotgun (WGS) entry which is preliminary data.</text>
</comment>
<evidence type="ECO:0000256" key="4">
    <source>
        <dbReference type="ARBA" id="ARBA00023015"/>
    </source>
</evidence>
<comment type="function">
    <text evidence="7">May play the central regulatory role in sporulation. It may be an element of the effector pathway responsible for the activation of sporulation genes in response to nutritional stress. Spo0A may act in concert with spo0H (a sigma factor) to control the expression of some genes that are critical to the sporulation process.</text>
</comment>
<dbReference type="SUPFAM" id="SSF52172">
    <property type="entry name" value="CheY-like"/>
    <property type="match status" value="1"/>
</dbReference>
<keyword evidence="3" id="KW-0902">Two-component regulatory system</keyword>
<evidence type="ECO:0000256" key="6">
    <source>
        <dbReference type="ARBA" id="ARBA00023163"/>
    </source>
</evidence>
<dbReference type="Proteomes" id="UP000886860">
    <property type="component" value="Unassembled WGS sequence"/>
</dbReference>
<evidence type="ECO:0000256" key="1">
    <source>
        <dbReference type="ARBA" id="ARBA00018672"/>
    </source>
</evidence>
<dbReference type="GO" id="GO:0005829">
    <property type="term" value="C:cytosol"/>
    <property type="evidence" value="ECO:0007669"/>
    <property type="project" value="TreeGrafter"/>
</dbReference>
<evidence type="ECO:0000256" key="5">
    <source>
        <dbReference type="ARBA" id="ARBA00023125"/>
    </source>
</evidence>
<gene>
    <name evidence="12" type="ORF">IAB60_09285</name>
</gene>
<proteinExistence type="predicted"/>
<keyword evidence="6" id="KW-0804">Transcription</keyword>
<keyword evidence="2 8" id="KW-0597">Phosphoprotein</keyword>
<reference evidence="12" key="2">
    <citation type="journal article" date="2021" name="PeerJ">
        <title>Extensive microbial diversity within the chicken gut microbiome revealed by metagenomics and culture.</title>
        <authorList>
            <person name="Gilroy R."/>
            <person name="Ravi A."/>
            <person name="Getino M."/>
            <person name="Pursley I."/>
            <person name="Horton D.L."/>
            <person name="Alikhan N.F."/>
            <person name="Baker D."/>
            <person name="Gharbi K."/>
            <person name="Hall N."/>
            <person name="Watson M."/>
            <person name="Adriaenssens E.M."/>
            <person name="Foster-Nyarko E."/>
            <person name="Jarju S."/>
            <person name="Secka A."/>
            <person name="Antonio M."/>
            <person name="Oren A."/>
            <person name="Chaudhuri R.R."/>
            <person name="La Ragione R."/>
            <person name="Hildebrand F."/>
            <person name="Pallen M.J."/>
        </authorList>
    </citation>
    <scope>NUCLEOTIDE SEQUENCE</scope>
    <source>
        <strain evidence="12">CHK123-3438</strain>
    </source>
</reference>
<accession>A0A9D1KGL5</accession>
<keyword evidence="5 9" id="KW-0238">DNA-binding</keyword>
<dbReference type="PROSITE" id="PS51755">
    <property type="entry name" value="OMPR_PHOB"/>
    <property type="match status" value="1"/>
</dbReference>
<feature type="modified residue" description="4-aspartylphosphate" evidence="8">
    <location>
        <position position="51"/>
    </location>
</feature>
<sequence>MRLLLAEDERSLSKAIVTILEKNNYSADAVYDGVEALEYLESGNYDGLILDIMMPRMDGLTVLKKLREKGNTIPVLMLTAKSEVDDKVQGLDMGANDYLTKPFATKELLARIRAMTRNQMVQPVSQLTMGNITLDQATFELSSPAGSFRLANKEYQMLEMMMRNPRQIISAERFMERIWGYDSEAEINVVWVYISYLRKKLAALHADIQIKASRNVGYSLEENQP</sequence>
<organism evidence="12 13">
    <name type="scientific">Candidatus Caccovicinus merdipullorum</name>
    <dbReference type="NCBI Taxonomy" id="2840724"/>
    <lineage>
        <taxon>Bacteria</taxon>
        <taxon>Bacillati</taxon>
        <taxon>Bacillota</taxon>
        <taxon>Clostridia</taxon>
        <taxon>Eubacteriales</taxon>
        <taxon>Candidatus Caccovicinus</taxon>
    </lineage>
</organism>
<dbReference type="Gene3D" id="1.10.10.10">
    <property type="entry name" value="Winged helix-like DNA-binding domain superfamily/Winged helix DNA-binding domain"/>
    <property type="match status" value="1"/>
</dbReference>
<dbReference type="Gene3D" id="3.40.50.2300">
    <property type="match status" value="1"/>
</dbReference>
<dbReference type="InterPro" id="IPR001867">
    <property type="entry name" value="OmpR/PhoB-type_DNA-bd"/>
</dbReference>
<dbReference type="AlphaFoldDB" id="A0A9D1KGL5"/>
<dbReference type="FunFam" id="3.40.50.2300:FF:000002">
    <property type="entry name" value="DNA-binding response regulator PhoP"/>
    <property type="match status" value="1"/>
</dbReference>
<dbReference type="GO" id="GO:0000156">
    <property type="term" value="F:phosphorelay response regulator activity"/>
    <property type="evidence" value="ECO:0007669"/>
    <property type="project" value="TreeGrafter"/>
</dbReference>
<reference evidence="12" key="1">
    <citation type="submission" date="2020-10" db="EMBL/GenBank/DDBJ databases">
        <authorList>
            <person name="Gilroy R."/>
        </authorList>
    </citation>
    <scope>NUCLEOTIDE SEQUENCE</scope>
    <source>
        <strain evidence="12">CHK123-3438</strain>
    </source>
</reference>
<dbReference type="Gene3D" id="6.10.250.690">
    <property type="match status" value="1"/>
</dbReference>
<dbReference type="SMART" id="SM00862">
    <property type="entry name" value="Trans_reg_C"/>
    <property type="match status" value="1"/>
</dbReference>
<dbReference type="Pfam" id="PF00486">
    <property type="entry name" value="Trans_reg_C"/>
    <property type="match status" value="1"/>
</dbReference>
<protein>
    <recommendedName>
        <fullName evidence="1">Stage 0 sporulation protein A homolog</fullName>
    </recommendedName>
</protein>
<evidence type="ECO:0000313" key="12">
    <source>
        <dbReference type="EMBL" id="HIT42266.1"/>
    </source>
</evidence>
<dbReference type="InterPro" id="IPR039420">
    <property type="entry name" value="WalR-like"/>
</dbReference>
<dbReference type="GO" id="GO:0000976">
    <property type="term" value="F:transcription cis-regulatory region binding"/>
    <property type="evidence" value="ECO:0007669"/>
    <property type="project" value="TreeGrafter"/>
</dbReference>
<dbReference type="CDD" id="cd00383">
    <property type="entry name" value="trans_reg_C"/>
    <property type="match status" value="1"/>
</dbReference>
<evidence type="ECO:0000256" key="7">
    <source>
        <dbReference type="ARBA" id="ARBA00024867"/>
    </source>
</evidence>
<evidence type="ECO:0000259" key="11">
    <source>
        <dbReference type="PROSITE" id="PS51755"/>
    </source>
</evidence>
<feature type="domain" description="OmpR/PhoB-type" evidence="11">
    <location>
        <begin position="124"/>
        <end position="222"/>
    </location>
</feature>
<name>A0A9D1KGL5_9FIRM</name>
<evidence type="ECO:0000259" key="10">
    <source>
        <dbReference type="PROSITE" id="PS50110"/>
    </source>
</evidence>
<dbReference type="InterPro" id="IPR001789">
    <property type="entry name" value="Sig_transdc_resp-reg_receiver"/>
</dbReference>
<dbReference type="PANTHER" id="PTHR48111:SF1">
    <property type="entry name" value="TWO-COMPONENT RESPONSE REGULATOR ORR33"/>
    <property type="match status" value="1"/>
</dbReference>
<dbReference type="PANTHER" id="PTHR48111">
    <property type="entry name" value="REGULATOR OF RPOS"/>
    <property type="match status" value="1"/>
</dbReference>
<dbReference type="GO" id="GO:0006355">
    <property type="term" value="P:regulation of DNA-templated transcription"/>
    <property type="evidence" value="ECO:0007669"/>
    <property type="project" value="InterPro"/>
</dbReference>
<dbReference type="EMBL" id="DVKS01000159">
    <property type="protein sequence ID" value="HIT42266.1"/>
    <property type="molecule type" value="Genomic_DNA"/>
</dbReference>
<dbReference type="Pfam" id="PF00072">
    <property type="entry name" value="Response_reg"/>
    <property type="match status" value="1"/>
</dbReference>
<evidence type="ECO:0000256" key="9">
    <source>
        <dbReference type="PROSITE-ProRule" id="PRU01091"/>
    </source>
</evidence>
<dbReference type="GO" id="GO:0032993">
    <property type="term" value="C:protein-DNA complex"/>
    <property type="evidence" value="ECO:0007669"/>
    <property type="project" value="TreeGrafter"/>
</dbReference>
<dbReference type="InterPro" id="IPR036388">
    <property type="entry name" value="WH-like_DNA-bd_sf"/>
</dbReference>
<evidence type="ECO:0000313" key="13">
    <source>
        <dbReference type="Proteomes" id="UP000886860"/>
    </source>
</evidence>
<dbReference type="InterPro" id="IPR011006">
    <property type="entry name" value="CheY-like_superfamily"/>
</dbReference>
<feature type="DNA-binding region" description="OmpR/PhoB-type" evidence="9">
    <location>
        <begin position="124"/>
        <end position="222"/>
    </location>
</feature>
<keyword evidence="4" id="KW-0805">Transcription regulation</keyword>